<comment type="caution">
    <text evidence="12">The sequence shown here is derived from an EMBL/GenBank/DDBJ whole genome shotgun (WGS) entry which is preliminary data.</text>
</comment>
<comment type="function">
    <text evidence="11">Involved in protein export. Participates in an early event of protein translocation.</text>
</comment>
<keyword evidence="8 11" id="KW-1133">Transmembrane helix</keyword>
<dbReference type="Pfam" id="PF03840">
    <property type="entry name" value="SecG"/>
    <property type="match status" value="1"/>
</dbReference>
<proteinExistence type="inferred from homology"/>
<dbReference type="RefSeq" id="WP_256611835.1">
    <property type="nucleotide sequence ID" value="NZ_JANIBM010000024.1"/>
</dbReference>
<evidence type="ECO:0000256" key="4">
    <source>
        <dbReference type="ARBA" id="ARBA00022448"/>
    </source>
</evidence>
<evidence type="ECO:0000256" key="5">
    <source>
        <dbReference type="ARBA" id="ARBA00022475"/>
    </source>
</evidence>
<dbReference type="InterPro" id="IPR004692">
    <property type="entry name" value="SecG"/>
</dbReference>
<dbReference type="PRINTS" id="PR01651">
    <property type="entry name" value="SECGEXPORT"/>
</dbReference>
<evidence type="ECO:0000313" key="12">
    <source>
        <dbReference type="EMBL" id="MCQ8182521.1"/>
    </source>
</evidence>
<dbReference type="Proteomes" id="UP001524569">
    <property type="component" value="Unassembled WGS sequence"/>
</dbReference>
<keyword evidence="10 11" id="KW-0472">Membrane</keyword>
<evidence type="ECO:0000256" key="2">
    <source>
        <dbReference type="ARBA" id="ARBA00008445"/>
    </source>
</evidence>
<dbReference type="PANTHER" id="PTHR34182:SF1">
    <property type="entry name" value="PROTEIN-EXPORT MEMBRANE PROTEIN SECG"/>
    <property type="match status" value="1"/>
</dbReference>
<keyword evidence="13" id="KW-1185">Reference proteome</keyword>
<keyword evidence="6 11" id="KW-0812">Transmembrane</keyword>
<keyword evidence="5 11" id="KW-1003">Cell membrane</keyword>
<evidence type="ECO:0000256" key="7">
    <source>
        <dbReference type="ARBA" id="ARBA00022927"/>
    </source>
</evidence>
<feature type="transmembrane region" description="Helical" evidence="11">
    <location>
        <begin position="58"/>
        <end position="77"/>
    </location>
</feature>
<evidence type="ECO:0000256" key="9">
    <source>
        <dbReference type="ARBA" id="ARBA00023010"/>
    </source>
</evidence>
<evidence type="ECO:0000256" key="1">
    <source>
        <dbReference type="ARBA" id="ARBA00004651"/>
    </source>
</evidence>
<keyword evidence="4 11" id="KW-0813">Transport</keyword>
<dbReference type="EMBL" id="JANIBM010000024">
    <property type="protein sequence ID" value="MCQ8182521.1"/>
    <property type="molecule type" value="Genomic_DNA"/>
</dbReference>
<dbReference type="PANTHER" id="PTHR34182">
    <property type="entry name" value="PROTEIN-EXPORT MEMBRANE PROTEIN SECG"/>
    <property type="match status" value="1"/>
</dbReference>
<reference evidence="12 13" key="1">
    <citation type="submission" date="2022-07" db="EMBL/GenBank/DDBJ databases">
        <title>Methylomonas rivi sp. nov., Methylomonas rosea sp. nov., Methylomonas aureus sp. nov. and Methylomonas subterranea sp. nov., four novel methanotrophs isolated from a freshwater creek and the deep terrestrial subsurface.</title>
        <authorList>
            <person name="Abin C."/>
            <person name="Sankaranarayanan K."/>
            <person name="Garner C."/>
            <person name="Sindelar R."/>
            <person name="Kotary K."/>
            <person name="Garner R."/>
            <person name="Barclay S."/>
            <person name="Lawson P."/>
            <person name="Krumholz L."/>
        </authorList>
    </citation>
    <scope>NUCLEOTIDE SEQUENCE [LARGE SCALE GENOMIC DNA]</scope>
    <source>
        <strain evidence="12 13">SURF-1</strain>
    </source>
</reference>
<organism evidence="12 13">
    <name type="scientific">Methylomonas aurea</name>
    <dbReference type="NCBI Taxonomy" id="2952224"/>
    <lineage>
        <taxon>Bacteria</taxon>
        <taxon>Pseudomonadati</taxon>
        <taxon>Pseudomonadota</taxon>
        <taxon>Gammaproteobacteria</taxon>
        <taxon>Methylococcales</taxon>
        <taxon>Methylococcaceae</taxon>
        <taxon>Methylomonas</taxon>
    </lineage>
</organism>
<comment type="similarity">
    <text evidence="2 11">Belongs to the SecG family.</text>
</comment>
<comment type="subcellular location">
    <subcellularLocation>
        <location evidence="1 11">Cell membrane</location>
        <topology evidence="1 11">Multi-pass membrane protein</topology>
    </subcellularLocation>
</comment>
<name>A0ABT1UJV4_9GAMM</name>
<evidence type="ECO:0000256" key="8">
    <source>
        <dbReference type="ARBA" id="ARBA00022989"/>
    </source>
</evidence>
<keyword evidence="7 11" id="KW-0653">Protein transport</keyword>
<dbReference type="NCBIfam" id="TIGR00810">
    <property type="entry name" value="secG"/>
    <property type="match status" value="1"/>
</dbReference>
<feature type="transmembrane region" description="Helical" evidence="11">
    <location>
        <begin position="5"/>
        <end position="23"/>
    </location>
</feature>
<evidence type="ECO:0000256" key="11">
    <source>
        <dbReference type="RuleBase" id="RU365087"/>
    </source>
</evidence>
<evidence type="ECO:0000313" key="13">
    <source>
        <dbReference type="Proteomes" id="UP001524569"/>
    </source>
</evidence>
<evidence type="ECO:0000256" key="3">
    <source>
        <dbReference type="ARBA" id="ARBA00017876"/>
    </source>
</evidence>
<evidence type="ECO:0000256" key="10">
    <source>
        <dbReference type="ARBA" id="ARBA00023136"/>
    </source>
</evidence>
<evidence type="ECO:0000256" key="6">
    <source>
        <dbReference type="ARBA" id="ARBA00022692"/>
    </source>
</evidence>
<sequence>MLYQIIIIIHIFLGIGIVGLVLMQQGKGADAGATFGGGASGSVFGAQGSASFLSRTTAIFATLFFITSLGLAVMGGYQGKKTDIVLESAPAAAEPAKSELPLPQSAAEVPAAVPGVVDAKIPEAPAIKEVEKPAAQ</sequence>
<keyword evidence="9 11" id="KW-0811">Translocation</keyword>
<accession>A0ABT1UJV4</accession>
<protein>
    <recommendedName>
        <fullName evidence="3 11">Protein-export membrane protein SecG</fullName>
    </recommendedName>
</protein>
<gene>
    <name evidence="12" type="primary">secG</name>
    <name evidence="12" type="ORF">NP603_15470</name>
</gene>